<reference evidence="1" key="1">
    <citation type="submission" date="2018-02" db="EMBL/GenBank/DDBJ databases">
        <title>Rhizophora mucronata_Transcriptome.</title>
        <authorList>
            <person name="Meera S.P."/>
            <person name="Sreeshan A."/>
            <person name="Augustine A."/>
        </authorList>
    </citation>
    <scope>NUCLEOTIDE SEQUENCE</scope>
    <source>
        <tissue evidence="1">Leaf</tissue>
    </source>
</reference>
<dbReference type="GO" id="GO:0004601">
    <property type="term" value="F:peroxidase activity"/>
    <property type="evidence" value="ECO:0007669"/>
    <property type="project" value="UniProtKB-KW"/>
</dbReference>
<accession>A0A2P2PBU1</accession>
<protein>
    <submittedName>
        <fullName evidence="1">Peroxidase 72</fullName>
    </submittedName>
</protein>
<evidence type="ECO:0000313" key="1">
    <source>
        <dbReference type="EMBL" id="MBX52194.1"/>
    </source>
</evidence>
<organism evidence="1">
    <name type="scientific">Rhizophora mucronata</name>
    <name type="common">Asiatic mangrove</name>
    <dbReference type="NCBI Taxonomy" id="61149"/>
    <lineage>
        <taxon>Eukaryota</taxon>
        <taxon>Viridiplantae</taxon>
        <taxon>Streptophyta</taxon>
        <taxon>Embryophyta</taxon>
        <taxon>Tracheophyta</taxon>
        <taxon>Spermatophyta</taxon>
        <taxon>Magnoliopsida</taxon>
        <taxon>eudicotyledons</taxon>
        <taxon>Gunneridae</taxon>
        <taxon>Pentapetalae</taxon>
        <taxon>rosids</taxon>
        <taxon>fabids</taxon>
        <taxon>Malpighiales</taxon>
        <taxon>Rhizophoraceae</taxon>
        <taxon>Rhizophora</taxon>
    </lineage>
</organism>
<keyword evidence="1" id="KW-0560">Oxidoreductase</keyword>
<sequence>MLLLEPLKLAPLESLLPNGTSQLGPPVIAVESLAAKAMMSAQDTV</sequence>
<dbReference type="AlphaFoldDB" id="A0A2P2PBU1"/>
<proteinExistence type="predicted"/>
<keyword evidence="1" id="KW-0575">Peroxidase</keyword>
<name>A0A2P2PBU1_RHIMU</name>
<dbReference type="EMBL" id="GGEC01071710">
    <property type="protein sequence ID" value="MBX52194.1"/>
    <property type="molecule type" value="Transcribed_RNA"/>
</dbReference>